<gene>
    <name evidence="10" type="ORF">MNBD_GAMMA07-106</name>
</gene>
<evidence type="ECO:0000256" key="1">
    <source>
        <dbReference type="ARBA" id="ARBA00004752"/>
    </source>
</evidence>
<protein>
    <submittedName>
        <fullName evidence="10">Conserved domain protein</fullName>
    </submittedName>
</protein>
<dbReference type="GO" id="GO:0018104">
    <property type="term" value="P:peptidoglycan-protein cross-linking"/>
    <property type="evidence" value="ECO:0007669"/>
    <property type="project" value="TreeGrafter"/>
</dbReference>
<keyword evidence="6" id="KW-0133">Cell shape</keyword>
<proteinExistence type="inferred from homology"/>
<dbReference type="InterPro" id="IPR050979">
    <property type="entry name" value="LD-transpeptidase"/>
</dbReference>
<sequence length="162" mass="17993">MNKIIVNIDEQRLYLMNPSSHPITDYPVSTSMYGVGNENGSYKTPLGKHGIAEKIGTGCAMTEVFVGRQPIGQFDVLQAGGHALPEDVIMCRILRLKGLEPGLNQGEAIDSYLRYIYIHGTSEENKIGQPASHGCVRLRNKDMIELFDRVDEGCQVNIIRIM</sequence>
<keyword evidence="3" id="KW-0328">Glycosyltransferase</keyword>
<comment type="pathway">
    <text evidence="1">Cell wall biogenesis; peptidoglycan biosynthesis.</text>
</comment>
<dbReference type="GO" id="GO:0071555">
    <property type="term" value="P:cell wall organization"/>
    <property type="evidence" value="ECO:0007669"/>
    <property type="project" value="UniProtKB-KW"/>
</dbReference>
<dbReference type="PANTHER" id="PTHR30582:SF24">
    <property type="entry name" value="L,D-TRANSPEPTIDASE ERFK_SRFK-RELATED"/>
    <property type="match status" value="1"/>
</dbReference>
<keyword evidence="7" id="KW-0573">Peptidoglycan synthesis</keyword>
<keyword evidence="8" id="KW-0961">Cell wall biogenesis/degradation</keyword>
<dbReference type="GO" id="GO:0008360">
    <property type="term" value="P:regulation of cell shape"/>
    <property type="evidence" value="ECO:0007669"/>
    <property type="project" value="UniProtKB-KW"/>
</dbReference>
<dbReference type="Pfam" id="PF03734">
    <property type="entry name" value="YkuD"/>
    <property type="match status" value="1"/>
</dbReference>
<keyword evidence="4" id="KW-0808">Transferase</keyword>
<evidence type="ECO:0000256" key="7">
    <source>
        <dbReference type="ARBA" id="ARBA00022984"/>
    </source>
</evidence>
<feature type="domain" description="L,D-TPase catalytic" evidence="9">
    <location>
        <begin position="2"/>
        <end position="159"/>
    </location>
</feature>
<dbReference type="PROSITE" id="PS52029">
    <property type="entry name" value="LD_TPASE"/>
    <property type="match status" value="1"/>
</dbReference>
<dbReference type="EMBL" id="UOFF01000369">
    <property type="protein sequence ID" value="VAW57306.1"/>
    <property type="molecule type" value="Genomic_DNA"/>
</dbReference>
<dbReference type="PANTHER" id="PTHR30582">
    <property type="entry name" value="L,D-TRANSPEPTIDASE"/>
    <property type="match status" value="1"/>
</dbReference>
<comment type="similarity">
    <text evidence="2">Belongs to the YkuD family.</text>
</comment>
<evidence type="ECO:0000256" key="3">
    <source>
        <dbReference type="ARBA" id="ARBA00022676"/>
    </source>
</evidence>
<keyword evidence="5" id="KW-0378">Hydrolase</keyword>
<dbReference type="SUPFAM" id="SSF141523">
    <property type="entry name" value="L,D-transpeptidase catalytic domain-like"/>
    <property type="match status" value="1"/>
</dbReference>
<dbReference type="Gene3D" id="2.40.440.10">
    <property type="entry name" value="L,D-transpeptidase catalytic domain-like"/>
    <property type="match status" value="1"/>
</dbReference>
<evidence type="ECO:0000256" key="5">
    <source>
        <dbReference type="ARBA" id="ARBA00022801"/>
    </source>
</evidence>
<dbReference type="UniPathway" id="UPA00219"/>
<dbReference type="InterPro" id="IPR005490">
    <property type="entry name" value="LD_TPept_cat_dom"/>
</dbReference>
<evidence type="ECO:0000256" key="2">
    <source>
        <dbReference type="ARBA" id="ARBA00005992"/>
    </source>
</evidence>
<evidence type="ECO:0000256" key="6">
    <source>
        <dbReference type="ARBA" id="ARBA00022960"/>
    </source>
</evidence>
<evidence type="ECO:0000256" key="8">
    <source>
        <dbReference type="ARBA" id="ARBA00023316"/>
    </source>
</evidence>
<organism evidence="10">
    <name type="scientific">hydrothermal vent metagenome</name>
    <dbReference type="NCBI Taxonomy" id="652676"/>
    <lineage>
        <taxon>unclassified sequences</taxon>
        <taxon>metagenomes</taxon>
        <taxon>ecological metagenomes</taxon>
    </lineage>
</organism>
<name>A0A3B0XLV0_9ZZZZ</name>
<evidence type="ECO:0000313" key="10">
    <source>
        <dbReference type="EMBL" id="VAW57306.1"/>
    </source>
</evidence>
<dbReference type="InterPro" id="IPR038063">
    <property type="entry name" value="Transpep_catalytic_dom"/>
</dbReference>
<dbReference type="GO" id="GO:0071972">
    <property type="term" value="F:peptidoglycan L,D-transpeptidase activity"/>
    <property type="evidence" value="ECO:0007669"/>
    <property type="project" value="TreeGrafter"/>
</dbReference>
<dbReference type="CDD" id="cd16913">
    <property type="entry name" value="YkuD_like"/>
    <property type="match status" value="1"/>
</dbReference>
<evidence type="ECO:0000259" key="9">
    <source>
        <dbReference type="PROSITE" id="PS52029"/>
    </source>
</evidence>
<dbReference type="GO" id="GO:0016757">
    <property type="term" value="F:glycosyltransferase activity"/>
    <property type="evidence" value="ECO:0007669"/>
    <property type="project" value="UniProtKB-KW"/>
</dbReference>
<accession>A0A3B0XLV0</accession>
<evidence type="ECO:0000256" key="4">
    <source>
        <dbReference type="ARBA" id="ARBA00022679"/>
    </source>
</evidence>
<dbReference type="AlphaFoldDB" id="A0A3B0XLV0"/>
<reference evidence="10" key="1">
    <citation type="submission" date="2018-06" db="EMBL/GenBank/DDBJ databases">
        <authorList>
            <person name="Zhirakovskaya E."/>
        </authorList>
    </citation>
    <scope>NUCLEOTIDE SEQUENCE</scope>
</reference>
<dbReference type="GO" id="GO:0005576">
    <property type="term" value="C:extracellular region"/>
    <property type="evidence" value="ECO:0007669"/>
    <property type="project" value="TreeGrafter"/>
</dbReference>